<evidence type="ECO:0000313" key="2">
    <source>
        <dbReference type="EMBL" id="PSR93979.1"/>
    </source>
</evidence>
<keyword evidence="1" id="KW-0732">Signal</keyword>
<reference evidence="2 3" key="1">
    <citation type="journal article" date="2018" name="Mycol. Prog.">
        <title>Coniella lustricola, a new species from submerged detritus.</title>
        <authorList>
            <person name="Raudabaugh D.B."/>
            <person name="Iturriaga T."/>
            <person name="Carver A."/>
            <person name="Mondo S."/>
            <person name="Pangilinan J."/>
            <person name="Lipzen A."/>
            <person name="He G."/>
            <person name="Amirebrahimi M."/>
            <person name="Grigoriev I.V."/>
            <person name="Miller A.N."/>
        </authorList>
    </citation>
    <scope>NUCLEOTIDE SEQUENCE [LARGE SCALE GENOMIC DNA]</scope>
    <source>
        <strain evidence="2 3">B22-T-1</strain>
    </source>
</reference>
<dbReference type="Proteomes" id="UP000241462">
    <property type="component" value="Unassembled WGS sequence"/>
</dbReference>
<gene>
    <name evidence="2" type="ORF">BD289DRAFT_451543</name>
</gene>
<proteinExistence type="predicted"/>
<organism evidence="2 3">
    <name type="scientific">Coniella lustricola</name>
    <dbReference type="NCBI Taxonomy" id="2025994"/>
    <lineage>
        <taxon>Eukaryota</taxon>
        <taxon>Fungi</taxon>
        <taxon>Dikarya</taxon>
        <taxon>Ascomycota</taxon>
        <taxon>Pezizomycotina</taxon>
        <taxon>Sordariomycetes</taxon>
        <taxon>Sordariomycetidae</taxon>
        <taxon>Diaporthales</taxon>
        <taxon>Schizoparmaceae</taxon>
        <taxon>Coniella</taxon>
    </lineage>
</organism>
<feature type="signal peptide" evidence="1">
    <location>
        <begin position="1"/>
        <end position="23"/>
    </location>
</feature>
<name>A0A2T3AE84_9PEZI</name>
<dbReference type="EMBL" id="KZ678402">
    <property type="protein sequence ID" value="PSR93979.1"/>
    <property type="molecule type" value="Genomic_DNA"/>
</dbReference>
<protein>
    <submittedName>
        <fullName evidence="2">Uncharacterized protein</fullName>
    </submittedName>
</protein>
<dbReference type="AlphaFoldDB" id="A0A2T3AE84"/>
<keyword evidence="3" id="KW-1185">Reference proteome</keyword>
<feature type="chain" id="PRO_5015753148" evidence="1">
    <location>
        <begin position="24"/>
        <end position="113"/>
    </location>
</feature>
<evidence type="ECO:0000313" key="3">
    <source>
        <dbReference type="Proteomes" id="UP000241462"/>
    </source>
</evidence>
<dbReference type="OrthoDB" id="372718at2759"/>
<accession>A0A2T3AE84</accession>
<evidence type="ECO:0000256" key="1">
    <source>
        <dbReference type="SAM" id="SignalP"/>
    </source>
</evidence>
<dbReference type="InParanoid" id="A0A2T3AE84"/>
<sequence length="113" mass="11916">MTNNRQSGTWMVCLLLALALLCAVTTHRRFLPFPKPDEHIDAPGKHSVLSQFLPDKARLHLGHNAAAVGSAGVGSAGVAGRPLTLQAATDSTGLSLSRIRASLMQAHVQILEG</sequence>